<accession>A0ABT1NDR5</accession>
<keyword evidence="7 14" id="KW-0812">Transmembrane</keyword>
<evidence type="ECO:0000256" key="13">
    <source>
        <dbReference type="ARBA" id="ARBA00023136"/>
    </source>
</evidence>
<keyword evidence="13 14" id="KW-0472">Membrane</keyword>
<dbReference type="SUPFAM" id="SSF47384">
    <property type="entry name" value="Homodimeric domain of signal transducing histidine kinase"/>
    <property type="match status" value="1"/>
</dbReference>
<evidence type="ECO:0000256" key="2">
    <source>
        <dbReference type="ARBA" id="ARBA00004651"/>
    </source>
</evidence>
<feature type="transmembrane region" description="Helical" evidence="14">
    <location>
        <begin position="20"/>
        <end position="40"/>
    </location>
</feature>
<keyword evidence="17" id="KW-1185">Reference proteome</keyword>
<feature type="transmembrane region" description="Helical" evidence="14">
    <location>
        <begin position="60"/>
        <end position="84"/>
    </location>
</feature>
<feature type="transmembrane region" description="Helical" evidence="14">
    <location>
        <begin position="105"/>
        <end position="123"/>
    </location>
</feature>
<keyword evidence="5" id="KW-0597">Phosphoprotein</keyword>
<keyword evidence="8" id="KW-0547">Nucleotide-binding</keyword>
<keyword evidence="4" id="KW-1003">Cell membrane</keyword>
<dbReference type="GO" id="GO:0016301">
    <property type="term" value="F:kinase activity"/>
    <property type="evidence" value="ECO:0007669"/>
    <property type="project" value="UniProtKB-KW"/>
</dbReference>
<keyword evidence="12" id="KW-0902">Two-component regulatory system</keyword>
<keyword evidence="6" id="KW-0808">Transferase</keyword>
<dbReference type="Pfam" id="PF00512">
    <property type="entry name" value="HisKA"/>
    <property type="match status" value="1"/>
</dbReference>
<evidence type="ECO:0000256" key="5">
    <source>
        <dbReference type="ARBA" id="ARBA00022553"/>
    </source>
</evidence>
<comment type="caution">
    <text evidence="16">The sequence shown here is derived from an EMBL/GenBank/DDBJ whole genome shotgun (WGS) entry which is preliminary data.</text>
</comment>
<feature type="transmembrane region" description="Helical" evidence="14">
    <location>
        <begin position="143"/>
        <end position="164"/>
    </location>
</feature>
<evidence type="ECO:0000256" key="11">
    <source>
        <dbReference type="ARBA" id="ARBA00022989"/>
    </source>
</evidence>
<dbReference type="PANTHER" id="PTHR45528:SF1">
    <property type="entry name" value="SENSOR HISTIDINE KINASE CPXA"/>
    <property type="match status" value="1"/>
</dbReference>
<evidence type="ECO:0000256" key="4">
    <source>
        <dbReference type="ARBA" id="ARBA00022475"/>
    </source>
</evidence>
<dbReference type="Proteomes" id="UP001651880">
    <property type="component" value="Unassembled WGS sequence"/>
</dbReference>
<dbReference type="InterPro" id="IPR005467">
    <property type="entry name" value="His_kinase_dom"/>
</dbReference>
<dbReference type="Gene3D" id="1.10.287.130">
    <property type="match status" value="1"/>
</dbReference>
<evidence type="ECO:0000256" key="7">
    <source>
        <dbReference type="ARBA" id="ARBA00022692"/>
    </source>
</evidence>
<dbReference type="InterPro" id="IPR003661">
    <property type="entry name" value="HisK_dim/P_dom"/>
</dbReference>
<gene>
    <name evidence="16" type="ORF">LJD61_06860</name>
</gene>
<protein>
    <recommendedName>
        <fullName evidence="3">histidine kinase</fullName>
        <ecNumber evidence="3">2.7.13.3</ecNumber>
    </recommendedName>
</protein>
<evidence type="ECO:0000313" key="17">
    <source>
        <dbReference type="Proteomes" id="UP001651880"/>
    </source>
</evidence>
<dbReference type="EMBL" id="JAJEKE010000004">
    <property type="protein sequence ID" value="MCQ1529271.1"/>
    <property type="molecule type" value="Genomic_DNA"/>
</dbReference>
<dbReference type="CDD" id="cd00082">
    <property type="entry name" value="HisKA"/>
    <property type="match status" value="1"/>
</dbReference>
<dbReference type="InterPro" id="IPR003594">
    <property type="entry name" value="HATPase_dom"/>
</dbReference>
<dbReference type="SMART" id="SM00388">
    <property type="entry name" value="HisKA"/>
    <property type="match status" value="1"/>
</dbReference>
<dbReference type="RefSeq" id="WP_255226789.1">
    <property type="nucleotide sequence ID" value="NZ_JAJEKE010000004.1"/>
</dbReference>
<evidence type="ECO:0000256" key="10">
    <source>
        <dbReference type="ARBA" id="ARBA00022840"/>
    </source>
</evidence>
<feature type="transmembrane region" description="Helical" evidence="14">
    <location>
        <begin position="224"/>
        <end position="253"/>
    </location>
</feature>
<evidence type="ECO:0000256" key="6">
    <source>
        <dbReference type="ARBA" id="ARBA00022679"/>
    </source>
</evidence>
<keyword evidence="9 16" id="KW-0418">Kinase</keyword>
<comment type="catalytic activity">
    <reaction evidence="1">
        <text>ATP + protein L-histidine = ADP + protein N-phospho-L-histidine.</text>
        <dbReference type="EC" id="2.7.13.3"/>
    </reaction>
</comment>
<evidence type="ECO:0000256" key="14">
    <source>
        <dbReference type="SAM" id="Phobius"/>
    </source>
</evidence>
<keyword evidence="11 14" id="KW-1133">Transmembrane helix</keyword>
<evidence type="ECO:0000256" key="8">
    <source>
        <dbReference type="ARBA" id="ARBA00022741"/>
    </source>
</evidence>
<organism evidence="16 17">
    <name type="scientific">Lutispora saccharofermentans</name>
    <dbReference type="NCBI Taxonomy" id="3024236"/>
    <lineage>
        <taxon>Bacteria</taxon>
        <taxon>Bacillati</taxon>
        <taxon>Bacillota</taxon>
        <taxon>Clostridia</taxon>
        <taxon>Lutisporales</taxon>
        <taxon>Lutisporaceae</taxon>
        <taxon>Lutispora</taxon>
    </lineage>
</organism>
<keyword evidence="10" id="KW-0067">ATP-binding</keyword>
<dbReference type="SUPFAM" id="SSF55874">
    <property type="entry name" value="ATPase domain of HSP90 chaperone/DNA topoisomerase II/histidine kinase"/>
    <property type="match status" value="1"/>
</dbReference>
<evidence type="ECO:0000313" key="16">
    <source>
        <dbReference type="EMBL" id="MCQ1529271.1"/>
    </source>
</evidence>
<evidence type="ECO:0000256" key="1">
    <source>
        <dbReference type="ARBA" id="ARBA00000085"/>
    </source>
</evidence>
<dbReference type="PANTHER" id="PTHR45528">
    <property type="entry name" value="SENSOR HISTIDINE KINASE CPXA"/>
    <property type="match status" value="1"/>
</dbReference>
<evidence type="ECO:0000256" key="12">
    <source>
        <dbReference type="ARBA" id="ARBA00023012"/>
    </source>
</evidence>
<name>A0ABT1NDR5_9FIRM</name>
<dbReference type="InterPro" id="IPR036097">
    <property type="entry name" value="HisK_dim/P_sf"/>
</dbReference>
<proteinExistence type="predicted"/>
<dbReference type="EC" id="2.7.13.3" evidence="3"/>
<feature type="domain" description="Histidine kinase" evidence="15">
    <location>
        <begin position="319"/>
        <end position="532"/>
    </location>
</feature>
<evidence type="ECO:0000256" key="3">
    <source>
        <dbReference type="ARBA" id="ARBA00012438"/>
    </source>
</evidence>
<dbReference type="InterPro" id="IPR050398">
    <property type="entry name" value="HssS/ArlS-like"/>
</dbReference>
<sequence>MDINLKNEDIKRNLLTSSTLGIFLMMLILTVISVFIYEPLKNYILPSFVSIPSFDRLESCIVLILAIGGISILLLIIIAFSIPYSSQSKASIVKLFNNMYLEFKLLTWIIFFIPFFLGINVIGYNQNYITGFNFVEIINEANWYFYLIGIPVTFVLYNLIYLSICHIKHIYHKGFVNGFIKNSIFGKIFFYIIDSIKKIANGILEFDTTDDSHKKLLGLLGINLIALGLISLTFPFGIILALVYTGVLFSYIAKIVDKARVLNEASSRLAKGNFDAVLPEDMGILSPYARNLNNIKDGFKVAVEKEVKSQNMKAELISNVSHDLKTPLTSIITYVDLLKNEDTNEESRKEYIDILDKKSKRLKVLIDDLFEASKASSGNIEMHPEKLDVVALLRQTLGELEEKISESSLQMKVSLPENKVICELDGRRTYRIFDNVVSNILKYAMPNTRVYIDTEENEKDISFIFKNISSYEMNFDASEITERFTRGDKSRNTEGSGLGLAITKSLVELQGGSLHINIDGDLFKLIVTFPKA</sequence>
<dbReference type="Gene3D" id="3.30.565.10">
    <property type="entry name" value="Histidine kinase-like ATPase, C-terminal domain"/>
    <property type="match status" value="1"/>
</dbReference>
<dbReference type="SMART" id="SM00387">
    <property type="entry name" value="HATPase_c"/>
    <property type="match status" value="1"/>
</dbReference>
<reference evidence="16 17" key="1">
    <citation type="submission" date="2021-10" db="EMBL/GenBank/DDBJ databases">
        <title>Lutispora strain m25 sp. nov., a thermophilic, non-spore-forming bacterium isolated from a lab-scale methanogenic bioreactor digesting anaerobic sludge.</title>
        <authorList>
            <person name="El Houari A."/>
            <person name="Mcdonald J."/>
        </authorList>
    </citation>
    <scope>NUCLEOTIDE SEQUENCE [LARGE SCALE GENOMIC DNA]</scope>
    <source>
        <strain evidence="17">m25</strain>
    </source>
</reference>
<evidence type="ECO:0000256" key="9">
    <source>
        <dbReference type="ARBA" id="ARBA00022777"/>
    </source>
</evidence>
<dbReference type="Pfam" id="PF02518">
    <property type="entry name" value="HATPase_c"/>
    <property type="match status" value="1"/>
</dbReference>
<comment type="subcellular location">
    <subcellularLocation>
        <location evidence="2">Cell membrane</location>
        <topology evidence="2">Multi-pass membrane protein</topology>
    </subcellularLocation>
</comment>
<dbReference type="PROSITE" id="PS50109">
    <property type="entry name" value="HIS_KIN"/>
    <property type="match status" value="1"/>
</dbReference>
<evidence type="ECO:0000259" key="15">
    <source>
        <dbReference type="PROSITE" id="PS50109"/>
    </source>
</evidence>
<dbReference type="InterPro" id="IPR036890">
    <property type="entry name" value="HATPase_C_sf"/>
</dbReference>